<dbReference type="PANTHER" id="PTHR12213">
    <property type="entry name" value="CORRINOID ADENOSYLTRANSFERASE"/>
    <property type="match status" value="1"/>
</dbReference>
<dbReference type="Pfam" id="PF01923">
    <property type="entry name" value="Cob_adeno_trans"/>
    <property type="match status" value="1"/>
</dbReference>
<evidence type="ECO:0000313" key="8">
    <source>
        <dbReference type="Proteomes" id="UP000034617"/>
    </source>
</evidence>
<evidence type="ECO:0000256" key="3">
    <source>
        <dbReference type="ARBA" id="ARBA00022840"/>
    </source>
</evidence>
<evidence type="ECO:0000256" key="1">
    <source>
        <dbReference type="ARBA" id="ARBA00022679"/>
    </source>
</evidence>
<evidence type="ECO:0000313" key="7">
    <source>
        <dbReference type="EMBL" id="KKT35195.1"/>
    </source>
</evidence>
<dbReference type="GO" id="GO:0009236">
    <property type="term" value="P:cobalamin biosynthetic process"/>
    <property type="evidence" value="ECO:0007669"/>
    <property type="project" value="UniProtKB-UniRule"/>
</dbReference>
<keyword evidence="5" id="KW-0472">Membrane</keyword>
<accession>A0A0G1GKZ3</accession>
<protein>
    <recommendedName>
        <fullName evidence="4">Corrinoid adenosyltransferase</fullName>
        <ecNumber evidence="4">2.5.1.17</ecNumber>
    </recommendedName>
    <alternativeName>
        <fullName evidence="4">Cob(II)alamin adenosyltransferase</fullName>
    </alternativeName>
    <alternativeName>
        <fullName evidence="4">Cob(II)yrinic acid a,c-diamide adenosyltransferase</fullName>
    </alternativeName>
    <alternativeName>
        <fullName evidence="4">Cobinamide/cobalamin adenosyltransferase</fullName>
    </alternativeName>
</protein>
<keyword evidence="5" id="KW-0812">Transmembrane</keyword>
<evidence type="ECO:0000259" key="6">
    <source>
        <dbReference type="Pfam" id="PF01923"/>
    </source>
</evidence>
<keyword evidence="1 4" id="KW-0808">Transferase</keyword>
<dbReference type="InterPro" id="IPR016030">
    <property type="entry name" value="CblAdoTrfase-like"/>
</dbReference>
<dbReference type="AlphaFoldDB" id="A0A0G1GKZ3"/>
<keyword evidence="4" id="KW-0169">Cobalamin biosynthesis</keyword>
<proteinExistence type="inferred from homology"/>
<reference evidence="7 8" key="1">
    <citation type="journal article" date="2015" name="Nature">
        <title>rRNA introns, odd ribosomes, and small enigmatic genomes across a large radiation of phyla.</title>
        <authorList>
            <person name="Brown C.T."/>
            <person name="Hug L.A."/>
            <person name="Thomas B.C."/>
            <person name="Sharon I."/>
            <person name="Castelle C.J."/>
            <person name="Singh A."/>
            <person name="Wilkins M.J."/>
            <person name="Williams K.H."/>
            <person name="Banfield J.F."/>
        </authorList>
    </citation>
    <scope>NUCLEOTIDE SEQUENCE [LARGE SCALE GENOMIC DNA]</scope>
</reference>
<dbReference type="InterPro" id="IPR029499">
    <property type="entry name" value="PduO-typ"/>
</dbReference>
<dbReference type="Proteomes" id="UP000034617">
    <property type="component" value="Unassembled WGS sequence"/>
</dbReference>
<comment type="similarity">
    <text evidence="4">Belongs to the Cob(I)alamin adenosyltransferase family.</text>
</comment>
<evidence type="ECO:0000256" key="5">
    <source>
        <dbReference type="SAM" id="Phobius"/>
    </source>
</evidence>
<dbReference type="EC" id="2.5.1.17" evidence="4"/>
<sequence length="190" mass="21896">MSIYTRTGDFGETSLFGGKRVPKYDDVVGLYGLIDELNSFIGLIVSVITVMEVQEFLQKIQKDLFVLSSFFAGATVDFYHIEKRVKEMEARIDQMDEKLTPLHQFILPGGTMLASFIHITRSMARRVERKAVYVLKHVPDCPKLDTSKTDIILKYLNRLSDFFFILARFVNKQENAIETVWDGKKVTRNM</sequence>
<keyword evidence="2 4" id="KW-0547">Nucleotide-binding</keyword>
<feature type="transmembrane region" description="Helical" evidence="5">
    <location>
        <begin position="37"/>
        <end position="57"/>
    </location>
</feature>
<organism evidence="7 8">
    <name type="scientific">Candidatus Gottesmanbacteria bacterium GW2011_GWB1_44_11c</name>
    <dbReference type="NCBI Taxonomy" id="1618447"/>
    <lineage>
        <taxon>Bacteria</taxon>
        <taxon>Candidatus Gottesmaniibacteriota</taxon>
    </lineage>
</organism>
<feature type="domain" description="Cobalamin adenosyltransferase-like" evidence="6">
    <location>
        <begin position="3"/>
        <end position="170"/>
    </location>
</feature>
<comment type="pathway">
    <text evidence="4">Cofactor biosynthesis; adenosylcobalamin biosynthesis; adenosylcobalamin from cob(II)yrinate a,c-diamide: step 2/7.</text>
</comment>
<name>A0A0G1GKZ3_9BACT</name>
<dbReference type="Gene3D" id="1.20.1200.10">
    <property type="entry name" value="Cobalamin adenosyltransferase-like"/>
    <property type="match status" value="1"/>
</dbReference>
<evidence type="ECO:0000256" key="4">
    <source>
        <dbReference type="RuleBase" id="RU366026"/>
    </source>
</evidence>
<dbReference type="PATRIC" id="fig|1618447.3.peg.1109"/>
<dbReference type="UniPathway" id="UPA00148">
    <property type="reaction ID" value="UER00233"/>
</dbReference>
<dbReference type="PANTHER" id="PTHR12213:SF0">
    <property type="entry name" value="CORRINOID ADENOSYLTRANSFERASE MMAB"/>
    <property type="match status" value="1"/>
</dbReference>
<comment type="caution">
    <text evidence="7">The sequence shown here is derived from an EMBL/GenBank/DDBJ whole genome shotgun (WGS) entry which is preliminary data.</text>
</comment>
<comment type="catalytic activity">
    <reaction evidence="4">
        <text>2 cob(II)alamin + reduced [electron-transfer flavoprotein] + 2 ATP = 2 adenosylcob(III)alamin + 2 triphosphate + oxidized [electron-transfer flavoprotein] + 3 H(+)</text>
        <dbReference type="Rhea" id="RHEA:28671"/>
        <dbReference type="Rhea" id="RHEA-COMP:10685"/>
        <dbReference type="Rhea" id="RHEA-COMP:10686"/>
        <dbReference type="ChEBI" id="CHEBI:15378"/>
        <dbReference type="ChEBI" id="CHEBI:16304"/>
        <dbReference type="ChEBI" id="CHEBI:18036"/>
        <dbReference type="ChEBI" id="CHEBI:18408"/>
        <dbReference type="ChEBI" id="CHEBI:30616"/>
        <dbReference type="ChEBI" id="CHEBI:57692"/>
        <dbReference type="ChEBI" id="CHEBI:58307"/>
        <dbReference type="EC" id="2.5.1.17"/>
    </reaction>
</comment>
<dbReference type="GO" id="GO:0008817">
    <property type="term" value="F:corrinoid adenosyltransferase activity"/>
    <property type="evidence" value="ECO:0007669"/>
    <property type="project" value="UniProtKB-UniRule"/>
</dbReference>
<dbReference type="EMBL" id="LCHM01000057">
    <property type="protein sequence ID" value="KKT35195.1"/>
    <property type="molecule type" value="Genomic_DNA"/>
</dbReference>
<dbReference type="InterPro" id="IPR036451">
    <property type="entry name" value="CblAdoTrfase-like_sf"/>
</dbReference>
<dbReference type="NCBIfam" id="TIGR00636">
    <property type="entry name" value="PduO_Nterm"/>
    <property type="match status" value="1"/>
</dbReference>
<keyword evidence="3 4" id="KW-0067">ATP-binding</keyword>
<dbReference type="SUPFAM" id="SSF89028">
    <property type="entry name" value="Cobalamin adenosyltransferase-like"/>
    <property type="match status" value="1"/>
</dbReference>
<evidence type="ECO:0000256" key="2">
    <source>
        <dbReference type="ARBA" id="ARBA00022741"/>
    </source>
</evidence>
<comment type="catalytic activity">
    <reaction evidence="4">
        <text>2 cob(II)yrinate a,c diamide + reduced [electron-transfer flavoprotein] + 2 ATP = 2 adenosylcob(III)yrinate a,c-diamide + 2 triphosphate + oxidized [electron-transfer flavoprotein] + 3 H(+)</text>
        <dbReference type="Rhea" id="RHEA:11528"/>
        <dbReference type="Rhea" id="RHEA-COMP:10685"/>
        <dbReference type="Rhea" id="RHEA-COMP:10686"/>
        <dbReference type="ChEBI" id="CHEBI:15378"/>
        <dbReference type="ChEBI" id="CHEBI:18036"/>
        <dbReference type="ChEBI" id="CHEBI:30616"/>
        <dbReference type="ChEBI" id="CHEBI:57692"/>
        <dbReference type="ChEBI" id="CHEBI:58307"/>
        <dbReference type="ChEBI" id="CHEBI:58503"/>
        <dbReference type="ChEBI" id="CHEBI:58537"/>
        <dbReference type="EC" id="2.5.1.17"/>
    </reaction>
</comment>
<feature type="transmembrane region" description="Helical" evidence="5">
    <location>
        <begin position="64"/>
        <end position="81"/>
    </location>
</feature>
<gene>
    <name evidence="7" type="ORF">UW22_C0057G0007</name>
</gene>
<keyword evidence="5" id="KW-1133">Transmembrane helix</keyword>
<dbReference type="GO" id="GO:0005524">
    <property type="term" value="F:ATP binding"/>
    <property type="evidence" value="ECO:0007669"/>
    <property type="project" value="UniProtKB-UniRule"/>
</dbReference>